<name>A0A6L9EC39_9FLAO</name>
<gene>
    <name evidence="1" type="ORF">GTQ38_08210</name>
</gene>
<comment type="caution">
    <text evidence="1">The sequence shown here is derived from an EMBL/GenBank/DDBJ whole genome shotgun (WGS) entry which is preliminary data.</text>
</comment>
<organism evidence="1 2">
    <name type="scientific">Poritiphilus flavus</name>
    <dbReference type="NCBI Taxonomy" id="2697053"/>
    <lineage>
        <taxon>Bacteria</taxon>
        <taxon>Pseudomonadati</taxon>
        <taxon>Bacteroidota</taxon>
        <taxon>Flavobacteriia</taxon>
        <taxon>Flavobacteriales</taxon>
        <taxon>Flavobacteriaceae</taxon>
        <taxon>Poritiphilus</taxon>
    </lineage>
</organism>
<protein>
    <submittedName>
        <fullName evidence="1">Asparagine synthetase B</fullName>
    </submittedName>
</protein>
<dbReference type="AlphaFoldDB" id="A0A6L9EC39"/>
<reference evidence="1 2" key="1">
    <citation type="submission" date="2020-01" db="EMBL/GenBank/DDBJ databases">
        <title>Bacteria diversity of Porities sp.</title>
        <authorList>
            <person name="Wang G."/>
        </authorList>
    </citation>
    <scope>NUCLEOTIDE SEQUENCE [LARGE SCALE GENOMIC DNA]</scope>
    <source>
        <strain evidence="1 2">R33</strain>
    </source>
</reference>
<proteinExistence type="predicted"/>
<accession>A0A6L9EC39</accession>
<sequence length="435" mass="49349">MKYLFKNFPKLYPRHWSGGISLILFLIFSLNAYSSSILIPMDAESQENHLKAYGITYWVLTKQQKVQWLLNYRGGSFLLPDGESIRKECQIRGVSFEILSDGETQAILDGISSPSQNQEAVILEKAPKIAVYSPKDNQPWDDAVTMVLTYAEIPYVTVYDEEVLQDKLALFDWLHLHHEDFTGQYGKFYGAYRAAPWYIEGKKNAEALAAKLGYDKVSEQKRAVVGKIRNYVIGGGFMFAMCSATDSFDIALAADGVDICEPMFDGDPSEASYQSKLDFKNTFAFTNFTLERNPLRYEFSSIDMTSRRNNVPKESDYFSLMDFSAKWDPIPTMLCQNHTSLVKGFMGQTTAFARAEVKPTVMILGENKINGEARYIHGIKGKGFFTFYGGHDPEDYQHRVGDPKTELELHPTSPGYRLILNNVLFPAARKKKQKT</sequence>
<dbReference type="Proteomes" id="UP000475249">
    <property type="component" value="Unassembled WGS sequence"/>
</dbReference>
<keyword evidence="2" id="KW-1185">Reference proteome</keyword>
<evidence type="ECO:0000313" key="2">
    <source>
        <dbReference type="Proteomes" id="UP000475249"/>
    </source>
</evidence>
<evidence type="ECO:0000313" key="1">
    <source>
        <dbReference type="EMBL" id="NAS11979.1"/>
    </source>
</evidence>
<dbReference type="EMBL" id="WXYO01000003">
    <property type="protein sequence ID" value="NAS11979.1"/>
    <property type="molecule type" value="Genomic_DNA"/>
</dbReference>